<dbReference type="InterPro" id="IPR006260">
    <property type="entry name" value="TonB/TolA_C"/>
</dbReference>
<dbReference type="EMBL" id="JXXR01000010">
    <property type="protein sequence ID" value="KJY74088.1"/>
    <property type="molecule type" value="Genomic_DNA"/>
</dbReference>
<feature type="region of interest" description="Disordered" evidence="10">
    <location>
        <begin position="46"/>
        <end position="155"/>
    </location>
</feature>
<evidence type="ECO:0000256" key="11">
    <source>
        <dbReference type="SAM" id="Phobius"/>
    </source>
</evidence>
<evidence type="ECO:0000313" key="13">
    <source>
        <dbReference type="EMBL" id="KJY74088.1"/>
    </source>
</evidence>
<evidence type="ECO:0000256" key="3">
    <source>
        <dbReference type="ARBA" id="ARBA00022448"/>
    </source>
</evidence>
<dbReference type="InterPro" id="IPR037682">
    <property type="entry name" value="TonB_C"/>
</dbReference>
<keyword evidence="9 11" id="KW-0472">Membrane</keyword>
<comment type="similarity">
    <text evidence="2">Belongs to the TonB family.</text>
</comment>
<name>A0A837G803_9VIBR</name>
<keyword evidence="8 11" id="KW-1133">Transmembrane helix</keyword>
<sequence length="252" mass="28030">MNLKRYAIAGGVSLALHTAILFFADEPKLHAMPAGAQSSTVSINFKAVPTPQPPAEPEPVAEQPVEAPEPPKPVEPAKVEPPVKKPVVKEKPVVKKEAPKQQKKVVEKKTYKPVKKTTQKKPQEQPVAKKSVEKPEKKKEVVEQTKPQPAEVNQGVSQEPVLVNRPSFLSKPTRPVYPRLAQKRKLEGVAMYEVWLDENGDQVRQILISSSGATILDNSALKAIKKWKFSPHIVNGQKMAHRVRLPVRFKLD</sequence>
<keyword evidence="3" id="KW-0813">Transport</keyword>
<dbReference type="NCBIfam" id="TIGR01352">
    <property type="entry name" value="tonB_Cterm"/>
    <property type="match status" value="1"/>
</dbReference>
<evidence type="ECO:0000256" key="6">
    <source>
        <dbReference type="ARBA" id="ARBA00022692"/>
    </source>
</evidence>
<evidence type="ECO:0000256" key="4">
    <source>
        <dbReference type="ARBA" id="ARBA00022475"/>
    </source>
</evidence>
<dbReference type="PANTHER" id="PTHR33446:SF2">
    <property type="entry name" value="PROTEIN TONB"/>
    <property type="match status" value="1"/>
</dbReference>
<evidence type="ECO:0000256" key="1">
    <source>
        <dbReference type="ARBA" id="ARBA00004383"/>
    </source>
</evidence>
<evidence type="ECO:0000256" key="8">
    <source>
        <dbReference type="ARBA" id="ARBA00022989"/>
    </source>
</evidence>
<comment type="caution">
    <text evidence="13">The sequence shown here is derived from an EMBL/GenBank/DDBJ whole genome shotgun (WGS) entry which is preliminary data.</text>
</comment>
<dbReference type="SUPFAM" id="SSF74653">
    <property type="entry name" value="TolA/TonB C-terminal domain"/>
    <property type="match status" value="1"/>
</dbReference>
<feature type="compositionally biased region" description="Basic and acidic residues" evidence="10">
    <location>
        <begin position="130"/>
        <end position="143"/>
    </location>
</feature>
<evidence type="ECO:0000256" key="10">
    <source>
        <dbReference type="SAM" id="MobiDB-lite"/>
    </source>
</evidence>
<feature type="transmembrane region" description="Helical" evidence="11">
    <location>
        <begin position="6"/>
        <end position="24"/>
    </location>
</feature>
<dbReference type="Pfam" id="PF03544">
    <property type="entry name" value="TonB_C"/>
    <property type="match status" value="1"/>
</dbReference>
<evidence type="ECO:0000256" key="9">
    <source>
        <dbReference type="ARBA" id="ARBA00023136"/>
    </source>
</evidence>
<keyword evidence="6 11" id="KW-0812">Transmembrane</keyword>
<reference evidence="13" key="1">
    <citation type="journal article" date="2015" name="BMC Genomics">
        <title>Genome mining reveals unlocked bioactive potential of marine Gram-negative bacteria.</title>
        <authorList>
            <person name="Machado H."/>
            <person name="Sonnenschein E.C."/>
            <person name="Melchiorsen J."/>
            <person name="Gram L."/>
        </authorList>
    </citation>
    <scope>NUCLEOTIDE SEQUENCE</scope>
    <source>
        <strain evidence="13">S2052</strain>
    </source>
</reference>
<dbReference type="InterPro" id="IPR051045">
    <property type="entry name" value="TonB-dependent_transducer"/>
</dbReference>
<proteinExistence type="inferred from homology"/>
<keyword evidence="7" id="KW-0653">Protein transport</keyword>
<protein>
    <submittedName>
        <fullName evidence="13">Energy transducer TonB</fullName>
    </submittedName>
</protein>
<evidence type="ECO:0000256" key="5">
    <source>
        <dbReference type="ARBA" id="ARBA00022519"/>
    </source>
</evidence>
<keyword evidence="4" id="KW-1003">Cell membrane</keyword>
<gene>
    <name evidence="13" type="ORF">TW71_10035</name>
</gene>
<feature type="compositionally biased region" description="Basic and acidic residues" evidence="10">
    <location>
        <begin position="75"/>
        <end position="110"/>
    </location>
</feature>
<feature type="domain" description="TonB C-terminal" evidence="12">
    <location>
        <begin position="162"/>
        <end position="252"/>
    </location>
</feature>
<evidence type="ECO:0000256" key="2">
    <source>
        <dbReference type="ARBA" id="ARBA00006555"/>
    </source>
</evidence>
<evidence type="ECO:0000256" key="7">
    <source>
        <dbReference type="ARBA" id="ARBA00022927"/>
    </source>
</evidence>
<dbReference type="Gene3D" id="3.30.1150.10">
    <property type="match status" value="1"/>
</dbReference>
<keyword evidence="5" id="KW-0997">Cell inner membrane</keyword>
<comment type="subcellular location">
    <subcellularLocation>
        <location evidence="1">Cell inner membrane</location>
        <topology evidence="1">Single-pass membrane protein</topology>
        <orientation evidence="1">Periplasmic side</orientation>
    </subcellularLocation>
</comment>
<dbReference type="PROSITE" id="PS52015">
    <property type="entry name" value="TONB_CTD"/>
    <property type="match status" value="1"/>
</dbReference>
<dbReference type="GO" id="GO:0015031">
    <property type="term" value="P:protein transport"/>
    <property type="evidence" value="ECO:0007669"/>
    <property type="project" value="UniProtKB-KW"/>
</dbReference>
<dbReference type="GO" id="GO:0098797">
    <property type="term" value="C:plasma membrane protein complex"/>
    <property type="evidence" value="ECO:0007669"/>
    <property type="project" value="TreeGrafter"/>
</dbReference>
<dbReference type="AlphaFoldDB" id="A0A837G803"/>
<accession>A0A837G803</accession>
<evidence type="ECO:0000259" key="12">
    <source>
        <dbReference type="PROSITE" id="PS52015"/>
    </source>
</evidence>
<dbReference type="GO" id="GO:0031992">
    <property type="term" value="F:energy transducer activity"/>
    <property type="evidence" value="ECO:0007669"/>
    <property type="project" value="TreeGrafter"/>
</dbReference>
<organism evidence="13">
    <name type="scientific">Vibrio coralliilyticus</name>
    <dbReference type="NCBI Taxonomy" id="190893"/>
    <lineage>
        <taxon>Bacteria</taxon>
        <taxon>Pseudomonadati</taxon>
        <taxon>Pseudomonadota</taxon>
        <taxon>Gammaproteobacteria</taxon>
        <taxon>Vibrionales</taxon>
        <taxon>Vibrionaceae</taxon>
        <taxon>Vibrio</taxon>
    </lineage>
</organism>
<dbReference type="GO" id="GO:0055085">
    <property type="term" value="P:transmembrane transport"/>
    <property type="evidence" value="ECO:0007669"/>
    <property type="project" value="InterPro"/>
</dbReference>
<dbReference type="PANTHER" id="PTHR33446">
    <property type="entry name" value="PROTEIN TONB-RELATED"/>
    <property type="match status" value="1"/>
</dbReference>